<gene>
    <name evidence="6" type="primary">comR</name>
    <name evidence="6" type="ORF">RIdsm_02051</name>
    <name evidence="5" type="ORF">XM52_03870</name>
</gene>
<reference evidence="6 8" key="2">
    <citation type="submission" date="2018-08" db="EMBL/GenBank/DDBJ databases">
        <title>Genetic Globetrotter - A new plasmid hitch-hiking vast phylogenetic and geographic distances.</title>
        <authorList>
            <person name="Vollmers J."/>
            <person name="Petersen J."/>
        </authorList>
    </citation>
    <scope>NUCLEOTIDE SEQUENCE [LARGE SCALE GENOMIC DNA]</scope>
    <source>
        <strain evidence="6 8">DSM 26383</strain>
    </source>
</reference>
<feature type="domain" description="HTH tetR-type" evidence="4">
    <location>
        <begin position="31"/>
        <end position="74"/>
    </location>
</feature>
<dbReference type="InterPro" id="IPR001647">
    <property type="entry name" value="HTH_TetR"/>
</dbReference>
<dbReference type="KEGG" id="rid:RIdsm_02051"/>
<dbReference type="PROSITE" id="PS01081">
    <property type="entry name" value="HTH_TETR_1"/>
    <property type="match status" value="1"/>
</dbReference>
<dbReference type="SUPFAM" id="SSF48498">
    <property type="entry name" value="Tetracyclin repressor-like, C-terminal domain"/>
    <property type="match status" value="1"/>
</dbReference>
<evidence type="ECO:0000256" key="2">
    <source>
        <dbReference type="ARBA" id="ARBA00023125"/>
    </source>
</evidence>
<keyword evidence="2" id="KW-0238">DNA-binding</keyword>
<dbReference type="OrthoDB" id="9779746at2"/>
<keyword evidence="1" id="KW-0805">Transcription regulation</keyword>
<dbReference type="AlphaFoldDB" id="A0A0T5PD98"/>
<proteinExistence type="predicted"/>
<name>A0A0T5PD98_9RHOB</name>
<dbReference type="Gene3D" id="1.10.357.10">
    <property type="entry name" value="Tetracycline Repressor, domain 2"/>
    <property type="match status" value="1"/>
</dbReference>
<dbReference type="PANTHER" id="PTHR47506">
    <property type="entry name" value="TRANSCRIPTIONAL REGULATORY PROTEIN"/>
    <property type="match status" value="1"/>
</dbReference>
<dbReference type="Proteomes" id="UP000051401">
    <property type="component" value="Unassembled WGS sequence"/>
</dbReference>
<evidence type="ECO:0000313" key="8">
    <source>
        <dbReference type="Proteomes" id="UP000325785"/>
    </source>
</evidence>
<dbReference type="STRING" id="540747.SAMN04488031_103463"/>
<keyword evidence="7" id="KW-1185">Reference proteome</keyword>
<dbReference type="PATRIC" id="fig|540747.5.peg.2346"/>
<organism evidence="5 7">
    <name type="scientific">Roseovarius indicus</name>
    <dbReference type="NCBI Taxonomy" id="540747"/>
    <lineage>
        <taxon>Bacteria</taxon>
        <taxon>Pseudomonadati</taxon>
        <taxon>Pseudomonadota</taxon>
        <taxon>Alphaproteobacteria</taxon>
        <taxon>Rhodobacterales</taxon>
        <taxon>Roseobacteraceae</taxon>
        <taxon>Roseovarius</taxon>
    </lineage>
</organism>
<evidence type="ECO:0000313" key="7">
    <source>
        <dbReference type="Proteomes" id="UP000051401"/>
    </source>
</evidence>
<dbReference type="SUPFAM" id="SSF46689">
    <property type="entry name" value="Homeodomain-like"/>
    <property type="match status" value="1"/>
</dbReference>
<sequence>MSGATGRVKDYILNDTKKLGRPRSFDYDAALRQAMHVFWTMGYDGASLRDLKGAMGITGPSLYAAFGDKRELYLKTIDHYREAEGCAPLVAFEAEEDIAAAIRAFLVEIIDSATGHESGAKGCFLASSVATTAGQVDGVSERLQAAIAEAQARLTARFEREVETGTLPEGFPSEERAALLFDIRQGYMFRGRAGVAREELMRDLDARVALLLA</sequence>
<evidence type="ECO:0000256" key="3">
    <source>
        <dbReference type="ARBA" id="ARBA00023163"/>
    </source>
</evidence>
<protein>
    <submittedName>
        <fullName evidence="6">Copper outer membrane regulator</fullName>
    </submittedName>
    <submittedName>
        <fullName evidence="5">TetR family transcriptional regulator</fullName>
    </submittedName>
</protein>
<dbReference type="GO" id="GO:0003677">
    <property type="term" value="F:DNA binding"/>
    <property type="evidence" value="ECO:0007669"/>
    <property type="project" value="UniProtKB-KW"/>
</dbReference>
<dbReference type="Pfam" id="PF00440">
    <property type="entry name" value="TetR_N"/>
    <property type="match status" value="1"/>
</dbReference>
<evidence type="ECO:0000313" key="5">
    <source>
        <dbReference type="EMBL" id="KRS19239.1"/>
    </source>
</evidence>
<evidence type="ECO:0000259" key="4">
    <source>
        <dbReference type="Pfam" id="PF00440"/>
    </source>
</evidence>
<dbReference type="EMBL" id="LAXI01000002">
    <property type="protein sequence ID" value="KRS19239.1"/>
    <property type="molecule type" value="Genomic_DNA"/>
</dbReference>
<reference evidence="5 7" key="1">
    <citation type="submission" date="2015-04" db="EMBL/GenBank/DDBJ databases">
        <title>The draft genome sequence of Roseovarius indicus B108T.</title>
        <authorList>
            <person name="Li G."/>
            <person name="Lai Q."/>
            <person name="Shao Z."/>
            <person name="Yan P."/>
        </authorList>
    </citation>
    <scope>NUCLEOTIDE SEQUENCE [LARGE SCALE GENOMIC DNA]</scope>
    <source>
        <strain evidence="5 7">B108</strain>
    </source>
</reference>
<dbReference type="EMBL" id="CP031598">
    <property type="protein sequence ID" value="QEW26253.1"/>
    <property type="molecule type" value="Genomic_DNA"/>
</dbReference>
<keyword evidence="3" id="KW-0804">Transcription</keyword>
<evidence type="ECO:0000313" key="6">
    <source>
        <dbReference type="EMBL" id="QEW26253.1"/>
    </source>
</evidence>
<dbReference type="InterPro" id="IPR009057">
    <property type="entry name" value="Homeodomain-like_sf"/>
</dbReference>
<dbReference type="InterPro" id="IPR023772">
    <property type="entry name" value="DNA-bd_HTH_TetR-type_CS"/>
</dbReference>
<dbReference type="PANTHER" id="PTHR47506:SF1">
    <property type="entry name" value="HTH-TYPE TRANSCRIPTIONAL REGULATOR YJDC"/>
    <property type="match status" value="1"/>
</dbReference>
<evidence type="ECO:0000256" key="1">
    <source>
        <dbReference type="ARBA" id="ARBA00023015"/>
    </source>
</evidence>
<accession>A0A0T5PD98</accession>
<dbReference type="Proteomes" id="UP000325785">
    <property type="component" value="Chromosome"/>
</dbReference>
<dbReference type="InterPro" id="IPR036271">
    <property type="entry name" value="Tet_transcr_reg_TetR-rel_C_sf"/>
</dbReference>
<dbReference type="Gene3D" id="1.10.10.60">
    <property type="entry name" value="Homeodomain-like"/>
    <property type="match status" value="1"/>
</dbReference>